<feature type="compositionally biased region" description="Basic and acidic residues" evidence="1">
    <location>
        <begin position="398"/>
        <end position="410"/>
    </location>
</feature>
<evidence type="ECO:0000313" key="2">
    <source>
        <dbReference type="EMBL" id="KAE9401748.1"/>
    </source>
</evidence>
<accession>A0A6A4HX25</accession>
<keyword evidence="3" id="KW-1185">Reference proteome</keyword>
<feature type="region of interest" description="Disordered" evidence="1">
    <location>
        <begin position="352"/>
        <end position="435"/>
    </location>
</feature>
<dbReference type="Proteomes" id="UP000799118">
    <property type="component" value="Unassembled WGS sequence"/>
</dbReference>
<dbReference type="AlphaFoldDB" id="A0A6A4HX25"/>
<evidence type="ECO:0000256" key="1">
    <source>
        <dbReference type="SAM" id="MobiDB-lite"/>
    </source>
</evidence>
<protein>
    <submittedName>
        <fullName evidence="2">Uncharacterized protein</fullName>
    </submittedName>
</protein>
<name>A0A6A4HX25_9AGAR</name>
<proteinExistence type="predicted"/>
<sequence length="589" mass="65545">MTKSTYKSKNCYNSLHNHDNVQNIVNNSNTHALEHTWQSGTNLVSNRNAPLEPFNSDLSLSVEFLQQIRNVAHACVEAQETSINVAREFSKLMDTLVNTMTPGNPPGIQLHSDVESTSHSRSMLPVVTRPRIVPVELSDHHSGIATSIPDILSRIKNHEPVAAATSCLGLVPDTNVHYICQRPATFDKSQAIPMAKQDRICDPTPIRKLSEVVVTLPIVAFVQMAMVLDTNAGDPATAQVNTAANAADLPSIDFQWNWEDRVAKRRLRNNNLQNSSLTRVLASIEADILLKSPHYLNKDLQYSGVSNIPNQGIGFNRSGYPVDKAHTPREVWDRREDMYPPQYTAGLVNQTRNNSHVSEHRKLQGGHSPPGGNGPPGDNGGVDGDGRDDKSHKGKKPAHCDHMPWDDSSKGESPPPPPPSSPPSSSEDSSLSDDNWIGAFAPNKKFLDKKVRCKLRHKAIKKPQARTDNNKRNESWLKGILREYPKQIRYYCTHEMVQSTVMPKGIKIPNPSRFTGSDDVEEFNTWLLALLQWIMISQLVGKVNDDQHIQIVGSFLNKGALHWYNNEVTGLHCSQLNWTFKKVILGLSA</sequence>
<feature type="compositionally biased region" description="Gly residues" evidence="1">
    <location>
        <begin position="368"/>
        <end position="383"/>
    </location>
</feature>
<feature type="compositionally biased region" description="Low complexity" evidence="1">
    <location>
        <begin position="423"/>
        <end position="434"/>
    </location>
</feature>
<feature type="compositionally biased region" description="Pro residues" evidence="1">
    <location>
        <begin position="413"/>
        <end position="422"/>
    </location>
</feature>
<dbReference type="EMBL" id="ML769442">
    <property type="protein sequence ID" value="KAE9401748.1"/>
    <property type="molecule type" value="Genomic_DNA"/>
</dbReference>
<organism evidence="2 3">
    <name type="scientific">Gymnopus androsaceus JB14</name>
    <dbReference type="NCBI Taxonomy" id="1447944"/>
    <lineage>
        <taxon>Eukaryota</taxon>
        <taxon>Fungi</taxon>
        <taxon>Dikarya</taxon>
        <taxon>Basidiomycota</taxon>
        <taxon>Agaricomycotina</taxon>
        <taxon>Agaricomycetes</taxon>
        <taxon>Agaricomycetidae</taxon>
        <taxon>Agaricales</taxon>
        <taxon>Marasmiineae</taxon>
        <taxon>Omphalotaceae</taxon>
        <taxon>Gymnopus</taxon>
    </lineage>
</organism>
<gene>
    <name evidence="2" type="ORF">BT96DRAFT_991746</name>
</gene>
<evidence type="ECO:0000313" key="3">
    <source>
        <dbReference type="Proteomes" id="UP000799118"/>
    </source>
</evidence>
<dbReference type="OrthoDB" id="3051962at2759"/>
<reference evidence="2" key="1">
    <citation type="journal article" date="2019" name="Environ. Microbiol.">
        <title>Fungal ecological strategies reflected in gene transcription - a case study of two litter decomposers.</title>
        <authorList>
            <person name="Barbi F."/>
            <person name="Kohler A."/>
            <person name="Barry K."/>
            <person name="Baskaran P."/>
            <person name="Daum C."/>
            <person name="Fauchery L."/>
            <person name="Ihrmark K."/>
            <person name="Kuo A."/>
            <person name="LaButti K."/>
            <person name="Lipzen A."/>
            <person name="Morin E."/>
            <person name="Grigoriev I.V."/>
            <person name="Henrissat B."/>
            <person name="Lindahl B."/>
            <person name="Martin F."/>
        </authorList>
    </citation>
    <scope>NUCLEOTIDE SEQUENCE</scope>
    <source>
        <strain evidence="2">JB14</strain>
    </source>
</reference>